<proteinExistence type="predicted"/>
<dbReference type="EMBL" id="JABSTR010000006">
    <property type="protein sequence ID" value="KAH9373135.1"/>
    <property type="molecule type" value="Genomic_DNA"/>
</dbReference>
<evidence type="ECO:0000313" key="3">
    <source>
        <dbReference type="Proteomes" id="UP000821853"/>
    </source>
</evidence>
<comment type="caution">
    <text evidence="2">The sequence shown here is derived from an EMBL/GenBank/DDBJ whole genome shotgun (WGS) entry which is preliminary data.</text>
</comment>
<dbReference type="Proteomes" id="UP000821853">
    <property type="component" value="Chromosome 4"/>
</dbReference>
<dbReference type="VEuPathDB" id="VectorBase:HLOH_064895"/>
<accession>A0A9J6GEA9</accession>
<name>A0A9J6GEA9_HAELO</name>
<reference evidence="2 3" key="1">
    <citation type="journal article" date="2020" name="Cell">
        <title>Large-Scale Comparative Analyses of Tick Genomes Elucidate Their Genetic Diversity and Vector Capacities.</title>
        <authorList>
            <consortium name="Tick Genome and Microbiome Consortium (TIGMIC)"/>
            <person name="Jia N."/>
            <person name="Wang J."/>
            <person name="Shi W."/>
            <person name="Du L."/>
            <person name="Sun Y."/>
            <person name="Zhan W."/>
            <person name="Jiang J.F."/>
            <person name="Wang Q."/>
            <person name="Zhang B."/>
            <person name="Ji P."/>
            <person name="Bell-Sakyi L."/>
            <person name="Cui X.M."/>
            <person name="Yuan T.T."/>
            <person name="Jiang B.G."/>
            <person name="Yang W.F."/>
            <person name="Lam T.T."/>
            <person name="Chang Q.C."/>
            <person name="Ding S.J."/>
            <person name="Wang X.J."/>
            <person name="Zhu J.G."/>
            <person name="Ruan X.D."/>
            <person name="Zhao L."/>
            <person name="Wei J.T."/>
            <person name="Ye R.Z."/>
            <person name="Que T.C."/>
            <person name="Du C.H."/>
            <person name="Zhou Y.H."/>
            <person name="Cheng J.X."/>
            <person name="Dai P.F."/>
            <person name="Guo W.B."/>
            <person name="Han X.H."/>
            <person name="Huang E.J."/>
            <person name="Li L.F."/>
            <person name="Wei W."/>
            <person name="Gao Y.C."/>
            <person name="Liu J.Z."/>
            <person name="Shao H.Z."/>
            <person name="Wang X."/>
            <person name="Wang C.C."/>
            <person name="Yang T.C."/>
            <person name="Huo Q.B."/>
            <person name="Li W."/>
            <person name="Chen H.Y."/>
            <person name="Chen S.E."/>
            <person name="Zhou L.G."/>
            <person name="Ni X.B."/>
            <person name="Tian J.H."/>
            <person name="Sheng Y."/>
            <person name="Liu T."/>
            <person name="Pan Y.S."/>
            <person name="Xia L.Y."/>
            <person name="Li J."/>
            <person name="Zhao F."/>
            <person name="Cao W.C."/>
        </authorList>
    </citation>
    <scope>NUCLEOTIDE SEQUENCE [LARGE SCALE GENOMIC DNA]</scope>
    <source>
        <strain evidence="2">HaeL-2018</strain>
    </source>
</reference>
<sequence length="173" mass="19277">MIQEQVVHSKTTTPISNGSRLSTRPNYSSSMFGRPKSRHVLAPMPLMAEERRSHLRGRVDALNTTERYCVATAGACMTRAMPALWISRHNTLPRALSNGVVNRSAREDPFQWTTEALCVSSSLCNRSGRPMPCRRPPWETTREGKASIVAAAASFRRRAQTLANFPLKQPPSE</sequence>
<protein>
    <submittedName>
        <fullName evidence="2">Uncharacterized protein</fullName>
    </submittedName>
</protein>
<feature type="region of interest" description="Disordered" evidence="1">
    <location>
        <begin position="1"/>
        <end position="35"/>
    </location>
</feature>
<keyword evidence="3" id="KW-1185">Reference proteome</keyword>
<dbReference type="AlphaFoldDB" id="A0A9J6GEA9"/>
<gene>
    <name evidence="2" type="ORF">HPB48_021328</name>
</gene>
<feature type="compositionally biased region" description="Polar residues" evidence="1">
    <location>
        <begin position="1"/>
        <end position="31"/>
    </location>
</feature>
<evidence type="ECO:0000256" key="1">
    <source>
        <dbReference type="SAM" id="MobiDB-lite"/>
    </source>
</evidence>
<evidence type="ECO:0000313" key="2">
    <source>
        <dbReference type="EMBL" id="KAH9373135.1"/>
    </source>
</evidence>
<organism evidence="2 3">
    <name type="scientific">Haemaphysalis longicornis</name>
    <name type="common">Bush tick</name>
    <dbReference type="NCBI Taxonomy" id="44386"/>
    <lineage>
        <taxon>Eukaryota</taxon>
        <taxon>Metazoa</taxon>
        <taxon>Ecdysozoa</taxon>
        <taxon>Arthropoda</taxon>
        <taxon>Chelicerata</taxon>
        <taxon>Arachnida</taxon>
        <taxon>Acari</taxon>
        <taxon>Parasitiformes</taxon>
        <taxon>Ixodida</taxon>
        <taxon>Ixodoidea</taxon>
        <taxon>Ixodidae</taxon>
        <taxon>Haemaphysalinae</taxon>
        <taxon>Haemaphysalis</taxon>
    </lineage>
</organism>